<protein>
    <recommendedName>
        <fullName evidence="3">Light-mediated development protein DET1</fullName>
    </recommendedName>
</protein>
<sequence length="344" mass="38485">MPSRGIRRKALHLLCRLRNTLRVTSNETERVPVGYIGDVRLDHWPEPERAILHSREGNKVYLRGADPCDEVSERVPVYEGDEVIVMEHIAYISAHTEPEGAAGYMLSQRVVPLREEPGKVFARTLRHGEEDDGRRAHCRPGDEFVLEEMQISVDHVDEWEGKGVDGYVPLTPVLFTWMSFATHHSAEKHRYLLAAARRLDQAQSLFDRIDVLRQSDPEGAPAVRRAVFELVGTTELATVSLGRVVDMCMQARTAIGAAAPVPADIRTRCDGVRAIRNAYEHIEDRALGNVQGSPHPDALTIFNHQRVVADGVIEYGTHQLDLSTDVPSIVNAARQYLKDVAKEV</sequence>
<organism evidence="1 2">
    <name type="scientific">Mycolicibacterium sarraceniae</name>
    <dbReference type="NCBI Taxonomy" id="1534348"/>
    <lineage>
        <taxon>Bacteria</taxon>
        <taxon>Bacillati</taxon>
        <taxon>Actinomycetota</taxon>
        <taxon>Actinomycetes</taxon>
        <taxon>Mycobacteriales</taxon>
        <taxon>Mycobacteriaceae</taxon>
        <taxon>Mycolicibacterium</taxon>
    </lineage>
</organism>
<reference evidence="1 2" key="1">
    <citation type="journal article" date="2019" name="Emerg. Microbes Infect.">
        <title>Comprehensive subspecies identification of 175 nontuberculous mycobacteria species based on 7547 genomic profiles.</title>
        <authorList>
            <person name="Matsumoto Y."/>
            <person name="Kinjo T."/>
            <person name="Motooka D."/>
            <person name="Nabeya D."/>
            <person name="Jung N."/>
            <person name="Uechi K."/>
            <person name="Horii T."/>
            <person name="Iida T."/>
            <person name="Fujita J."/>
            <person name="Nakamura S."/>
        </authorList>
    </citation>
    <scope>NUCLEOTIDE SEQUENCE [LARGE SCALE GENOMIC DNA]</scope>
    <source>
        <strain evidence="1 2">JCM 30395</strain>
    </source>
</reference>
<evidence type="ECO:0000313" key="1">
    <source>
        <dbReference type="EMBL" id="BBY60324.1"/>
    </source>
</evidence>
<dbReference type="Proteomes" id="UP000466445">
    <property type="component" value="Chromosome"/>
</dbReference>
<dbReference type="AlphaFoldDB" id="A0A7I7STJ2"/>
<gene>
    <name evidence="1" type="ORF">MSAR_34600</name>
</gene>
<evidence type="ECO:0000313" key="2">
    <source>
        <dbReference type="Proteomes" id="UP000466445"/>
    </source>
</evidence>
<proteinExistence type="predicted"/>
<accession>A0A7I7STJ2</accession>
<name>A0A7I7STJ2_9MYCO</name>
<dbReference type="KEGG" id="msar:MSAR_34600"/>
<evidence type="ECO:0008006" key="3">
    <source>
        <dbReference type="Google" id="ProtNLM"/>
    </source>
</evidence>
<dbReference type="EMBL" id="AP022595">
    <property type="protein sequence ID" value="BBY60324.1"/>
    <property type="molecule type" value="Genomic_DNA"/>
</dbReference>
<keyword evidence="2" id="KW-1185">Reference proteome</keyword>